<comment type="function">
    <text evidence="7">Necessary for efficient RNA polymerase II transcription elongation past template-encoded arresting sites. The arresting sites in DNA have the property of trapping a certain fraction of elongating RNA polymerases that pass through, resulting in locked ternary complexes. Cleavage of the nascent transcript by S-II allows the resumption of elongation from the new 3'-terminus.</text>
</comment>
<evidence type="ECO:0000256" key="11">
    <source>
        <dbReference type="SAM" id="MobiDB-lite"/>
    </source>
</evidence>
<evidence type="ECO:0000256" key="10">
    <source>
        <dbReference type="RuleBase" id="RU368078"/>
    </source>
</evidence>
<evidence type="ECO:0000256" key="7">
    <source>
        <dbReference type="ARBA" id="ARBA00025408"/>
    </source>
</evidence>
<dbReference type="PROSITE" id="PS00466">
    <property type="entry name" value="ZF_TFIIS_1"/>
    <property type="match status" value="1"/>
</dbReference>
<evidence type="ECO:0000256" key="5">
    <source>
        <dbReference type="ARBA" id="ARBA00022833"/>
    </source>
</evidence>
<dbReference type="GO" id="GO:0008270">
    <property type="term" value="F:zinc ion binding"/>
    <property type="evidence" value="ECO:0007669"/>
    <property type="project" value="UniProtKB-UniRule"/>
</dbReference>
<dbReference type="Pfam" id="PF01096">
    <property type="entry name" value="Zn_ribbon_TFIIS"/>
    <property type="match status" value="1"/>
</dbReference>
<evidence type="ECO:0000256" key="1">
    <source>
        <dbReference type="ARBA" id="ARBA00004123"/>
    </source>
</evidence>
<dbReference type="PROSITE" id="PS51319">
    <property type="entry name" value="TFIIS_N"/>
    <property type="match status" value="1"/>
</dbReference>
<keyword evidence="3 10" id="KW-0479">Metal-binding</keyword>
<evidence type="ECO:0000259" key="12">
    <source>
        <dbReference type="PROSITE" id="PS51133"/>
    </source>
</evidence>
<dbReference type="PIRSF" id="PIRSF006704">
    <property type="entry name" value="TF_IIS"/>
    <property type="match status" value="1"/>
</dbReference>
<comment type="subcellular location">
    <subcellularLocation>
        <location evidence="1 9 10">Nucleus</location>
    </subcellularLocation>
</comment>
<dbReference type="PANTHER" id="PTHR11477:SF0">
    <property type="entry name" value="IP08861P-RELATED"/>
    <property type="match status" value="1"/>
</dbReference>
<dbReference type="Pfam" id="PF07500">
    <property type="entry name" value="TFIIS_M"/>
    <property type="match status" value="1"/>
</dbReference>
<dbReference type="AlphaFoldDB" id="A0A915HZZ4"/>
<accession>A0A915HZZ4</accession>
<feature type="domain" description="TFIIS N-terminal" evidence="13">
    <location>
        <begin position="5"/>
        <end position="75"/>
    </location>
</feature>
<dbReference type="OMA" id="NPHEAFY"/>
<dbReference type="PROSITE" id="PS51133">
    <property type="entry name" value="ZF_TFIIS_2"/>
    <property type="match status" value="1"/>
</dbReference>
<reference evidence="16" key="1">
    <citation type="submission" date="2022-11" db="UniProtKB">
        <authorList>
            <consortium name="WormBaseParasite"/>
        </authorList>
    </citation>
    <scope>IDENTIFICATION</scope>
</reference>
<dbReference type="SMART" id="SM00510">
    <property type="entry name" value="TFS2M"/>
    <property type="match status" value="1"/>
</dbReference>
<dbReference type="PANTHER" id="PTHR11477">
    <property type="entry name" value="TRANSCRIPTION FACTOR S-II ZINC FINGER DOMAIN-CONTAINING PROTEIN"/>
    <property type="match status" value="1"/>
</dbReference>
<dbReference type="Pfam" id="PF08711">
    <property type="entry name" value="Med26"/>
    <property type="match status" value="1"/>
</dbReference>
<feature type="region of interest" description="Disordered" evidence="11">
    <location>
        <begin position="60"/>
        <end position="111"/>
    </location>
</feature>
<dbReference type="InterPro" id="IPR006289">
    <property type="entry name" value="TFSII"/>
</dbReference>
<dbReference type="InterPro" id="IPR001222">
    <property type="entry name" value="Znf_TFIIS"/>
</dbReference>
<dbReference type="WBParaSite" id="nRc.2.0.1.t07445-RA">
    <property type="protein sequence ID" value="nRc.2.0.1.t07445-RA"/>
    <property type="gene ID" value="nRc.2.0.1.g07445"/>
</dbReference>
<evidence type="ECO:0000256" key="9">
    <source>
        <dbReference type="PROSITE-ProRule" id="PRU00649"/>
    </source>
</evidence>
<dbReference type="GO" id="GO:0003677">
    <property type="term" value="F:DNA binding"/>
    <property type="evidence" value="ECO:0007669"/>
    <property type="project" value="UniProtKB-KW"/>
</dbReference>
<evidence type="ECO:0000256" key="4">
    <source>
        <dbReference type="ARBA" id="ARBA00022771"/>
    </source>
</evidence>
<dbReference type="GO" id="GO:0006368">
    <property type="term" value="P:transcription elongation by RNA polymerase II"/>
    <property type="evidence" value="ECO:0007669"/>
    <property type="project" value="InterPro"/>
</dbReference>
<keyword evidence="10" id="KW-0805">Transcription regulation</keyword>
<dbReference type="InterPro" id="IPR035100">
    <property type="entry name" value="TF_IIS-typ"/>
</dbReference>
<name>A0A915HZZ4_ROMCU</name>
<dbReference type="CDD" id="cd00183">
    <property type="entry name" value="TFIIS_I"/>
    <property type="match status" value="1"/>
</dbReference>
<dbReference type="SUPFAM" id="SSF57783">
    <property type="entry name" value="Zinc beta-ribbon"/>
    <property type="match status" value="1"/>
</dbReference>
<feature type="domain" description="TFIIS-type" evidence="12">
    <location>
        <begin position="254"/>
        <end position="294"/>
    </location>
</feature>
<dbReference type="SUPFAM" id="SSF47676">
    <property type="entry name" value="Conserved domain common to transcription factors TFIIS, elongin A, CRSP70"/>
    <property type="match status" value="1"/>
</dbReference>
<evidence type="ECO:0000256" key="3">
    <source>
        <dbReference type="ARBA" id="ARBA00022723"/>
    </source>
</evidence>
<evidence type="ECO:0000313" key="15">
    <source>
        <dbReference type="Proteomes" id="UP000887565"/>
    </source>
</evidence>
<dbReference type="Gene3D" id="1.10.472.30">
    <property type="entry name" value="Transcription elongation factor S-II, central domain"/>
    <property type="match status" value="1"/>
</dbReference>
<evidence type="ECO:0000256" key="8">
    <source>
        <dbReference type="PROSITE-ProRule" id="PRU00472"/>
    </source>
</evidence>
<feature type="domain" description="TFIIS central" evidence="14">
    <location>
        <begin position="136"/>
        <end position="251"/>
    </location>
</feature>
<dbReference type="NCBIfam" id="TIGR01385">
    <property type="entry name" value="TFSII"/>
    <property type="match status" value="1"/>
</dbReference>
<keyword evidence="4 8" id="KW-0863">Zinc-finger</keyword>
<keyword evidence="10" id="KW-0804">Transcription</keyword>
<protein>
    <recommendedName>
        <fullName evidence="10">Transcription elongation factor</fullName>
    </recommendedName>
</protein>
<feature type="compositionally biased region" description="Basic and acidic residues" evidence="11">
    <location>
        <begin position="62"/>
        <end position="74"/>
    </location>
</feature>
<dbReference type="PROSITE" id="PS51321">
    <property type="entry name" value="TFIIS_CENTRAL"/>
    <property type="match status" value="1"/>
</dbReference>
<dbReference type="InterPro" id="IPR035441">
    <property type="entry name" value="TFIIS/LEDGF_dom_sf"/>
</dbReference>
<sequence>MSSVDEILKLAKQLDKIIQGEKSEETAKDILNILKSTPMNLDVLQKTRIGMTVNELRKKIHSKELQKAKDKDKTQNGLPRTESMASNMSIDSSSNDVPDSALGSQDPDSTVMQKNFNKLENSRPAATSAKPLYDDVRKKSEELLLKSLTYCEPPDDSLDPEQLAAEVEQSIYDLFGSTNEKYRAAIRSRVFNLRDKKNPDLRENVLLGMLKPSRLAKMTPDEMASKDMKELRKTMTKQAINDHQVSHESGTESDMFTCGKCRGKNCTYTQVQTRSADEPMTTFVYCRTCGNRWKFC</sequence>
<dbReference type="GO" id="GO:0005634">
    <property type="term" value="C:nucleus"/>
    <property type="evidence" value="ECO:0007669"/>
    <property type="project" value="UniProtKB-SubCell"/>
</dbReference>
<evidence type="ECO:0000259" key="13">
    <source>
        <dbReference type="PROSITE" id="PS51319"/>
    </source>
</evidence>
<dbReference type="CDD" id="cd13749">
    <property type="entry name" value="Zn-ribbon_TFIIS"/>
    <property type="match status" value="1"/>
</dbReference>
<dbReference type="InterPro" id="IPR036575">
    <property type="entry name" value="TFIIS_cen_dom_sf"/>
</dbReference>
<dbReference type="SUPFAM" id="SSF46942">
    <property type="entry name" value="Elongation factor TFIIS domain 2"/>
    <property type="match status" value="1"/>
</dbReference>
<feature type="compositionally biased region" description="Polar residues" evidence="11">
    <location>
        <begin position="102"/>
        <end position="111"/>
    </location>
</feature>
<keyword evidence="5 10" id="KW-0862">Zinc</keyword>
<feature type="compositionally biased region" description="Low complexity" evidence="11">
    <location>
        <begin position="83"/>
        <end position="96"/>
    </location>
</feature>
<evidence type="ECO:0000259" key="14">
    <source>
        <dbReference type="PROSITE" id="PS51321"/>
    </source>
</evidence>
<dbReference type="SMART" id="SM00440">
    <property type="entry name" value="ZnF_C2C2"/>
    <property type="match status" value="1"/>
</dbReference>
<organism evidence="15 16">
    <name type="scientific">Romanomermis culicivorax</name>
    <name type="common">Nematode worm</name>
    <dbReference type="NCBI Taxonomy" id="13658"/>
    <lineage>
        <taxon>Eukaryota</taxon>
        <taxon>Metazoa</taxon>
        <taxon>Ecdysozoa</taxon>
        <taxon>Nematoda</taxon>
        <taxon>Enoplea</taxon>
        <taxon>Dorylaimia</taxon>
        <taxon>Mermithida</taxon>
        <taxon>Mermithoidea</taxon>
        <taxon>Mermithidae</taxon>
        <taxon>Romanomermis</taxon>
    </lineage>
</organism>
<evidence type="ECO:0000313" key="16">
    <source>
        <dbReference type="WBParaSite" id="nRc.2.0.1.t07445-RA"/>
    </source>
</evidence>
<proteinExistence type="inferred from homology"/>
<keyword evidence="15" id="KW-1185">Reference proteome</keyword>
<dbReference type="Gene3D" id="1.20.930.10">
    <property type="entry name" value="Conserved domain common to transcription factors TFIIS, elongin A, CRSP70"/>
    <property type="match status" value="1"/>
</dbReference>
<dbReference type="InterPro" id="IPR017923">
    <property type="entry name" value="TFIIS_N"/>
</dbReference>
<keyword evidence="10" id="KW-0238">DNA-binding</keyword>
<dbReference type="Proteomes" id="UP000887565">
    <property type="component" value="Unplaced"/>
</dbReference>
<dbReference type="Gene3D" id="2.20.25.10">
    <property type="match status" value="1"/>
</dbReference>
<comment type="similarity">
    <text evidence="2 10">Belongs to the TFS-II family.</text>
</comment>
<evidence type="ECO:0000256" key="6">
    <source>
        <dbReference type="ARBA" id="ARBA00023242"/>
    </source>
</evidence>
<dbReference type="FunFam" id="2.20.25.10:FF:000001">
    <property type="entry name" value="Probable Transcription elongation factor S-II"/>
    <property type="match status" value="1"/>
</dbReference>
<keyword evidence="6 9" id="KW-0539">Nucleus</keyword>
<evidence type="ECO:0000256" key="2">
    <source>
        <dbReference type="ARBA" id="ARBA00009647"/>
    </source>
</evidence>
<dbReference type="InterPro" id="IPR003618">
    <property type="entry name" value="TFIIS_cen_dom"/>
</dbReference>